<protein>
    <submittedName>
        <fullName evidence="1">AAA family ATPase</fullName>
    </submittedName>
</protein>
<dbReference type="SUPFAM" id="SSF52540">
    <property type="entry name" value="P-loop containing nucleoside triphosphate hydrolases"/>
    <property type="match status" value="1"/>
</dbReference>
<name>A0ABV8A8F9_9DEIO</name>
<dbReference type="EMBL" id="JBHRZF010000157">
    <property type="protein sequence ID" value="MFC3861754.1"/>
    <property type="molecule type" value="Genomic_DNA"/>
</dbReference>
<dbReference type="InterPro" id="IPR027417">
    <property type="entry name" value="P-loop_NTPase"/>
</dbReference>
<dbReference type="Pfam" id="PF13671">
    <property type="entry name" value="AAA_33"/>
    <property type="match status" value="1"/>
</dbReference>
<proteinExistence type="predicted"/>
<comment type="caution">
    <text evidence="1">The sequence shown here is derived from an EMBL/GenBank/DDBJ whole genome shotgun (WGS) entry which is preliminary data.</text>
</comment>
<evidence type="ECO:0000313" key="2">
    <source>
        <dbReference type="Proteomes" id="UP001595748"/>
    </source>
</evidence>
<accession>A0ABV8A8F9</accession>
<evidence type="ECO:0000313" key="1">
    <source>
        <dbReference type="EMBL" id="MFC3861754.1"/>
    </source>
</evidence>
<gene>
    <name evidence="1" type="ORF">ACFOPQ_13385</name>
</gene>
<dbReference type="Proteomes" id="UP001595748">
    <property type="component" value="Unassembled WGS sequence"/>
</dbReference>
<keyword evidence="2" id="KW-1185">Reference proteome</keyword>
<reference evidence="2" key="1">
    <citation type="journal article" date="2019" name="Int. J. Syst. Evol. Microbiol.">
        <title>The Global Catalogue of Microorganisms (GCM) 10K type strain sequencing project: providing services to taxonomists for standard genome sequencing and annotation.</title>
        <authorList>
            <consortium name="The Broad Institute Genomics Platform"/>
            <consortium name="The Broad Institute Genome Sequencing Center for Infectious Disease"/>
            <person name="Wu L."/>
            <person name="Ma J."/>
        </authorList>
    </citation>
    <scope>NUCLEOTIDE SEQUENCE [LARGE SCALE GENOMIC DNA]</scope>
    <source>
        <strain evidence="2">CCTCC AB 2013263</strain>
    </source>
</reference>
<dbReference type="RefSeq" id="WP_380078964.1">
    <property type="nucleotide sequence ID" value="NZ_JBHRZF010000157.1"/>
</dbReference>
<sequence length="191" mass="21487">MTAPIIWINGPFGIGKTQTAQILHERLPGSFIFDPEEMGSALKKLTPKFTGESQAHPMWIPLMLDALQFAVKQADGPLIVPVTIADVSRHRRMMSGLKDRGMAVRHYTLLAPADVVQARLRRRNDHLTRWDSSEVEERLSDFRSEQFARHIEAGERSPDAIAEEIASDLGLSLRPAQNEALRWLKSLGGRR</sequence>
<organism evidence="1 2">
    <name type="scientific">Deinococcus antarcticus</name>
    <dbReference type="NCBI Taxonomy" id="1298767"/>
    <lineage>
        <taxon>Bacteria</taxon>
        <taxon>Thermotogati</taxon>
        <taxon>Deinococcota</taxon>
        <taxon>Deinococci</taxon>
        <taxon>Deinococcales</taxon>
        <taxon>Deinococcaceae</taxon>
        <taxon>Deinococcus</taxon>
    </lineage>
</organism>
<dbReference type="Gene3D" id="3.40.50.300">
    <property type="entry name" value="P-loop containing nucleotide triphosphate hydrolases"/>
    <property type="match status" value="1"/>
</dbReference>